<keyword evidence="2" id="KW-0732">Signal</keyword>
<protein>
    <submittedName>
        <fullName evidence="4">ThuA domain-containing protein</fullName>
    </submittedName>
</protein>
<gene>
    <name evidence="4" type="ORF">FTW19_12425</name>
</gene>
<evidence type="ECO:0000313" key="4">
    <source>
        <dbReference type="EMBL" id="QEE28733.1"/>
    </source>
</evidence>
<evidence type="ECO:0000256" key="2">
    <source>
        <dbReference type="SAM" id="SignalP"/>
    </source>
</evidence>
<dbReference type="InterPro" id="IPR029062">
    <property type="entry name" value="Class_I_gatase-like"/>
</dbReference>
<dbReference type="OrthoDB" id="109511at2"/>
<evidence type="ECO:0000256" key="1">
    <source>
        <dbReference type="SAM" id="MobiDB-lite"/>
    </source>
</evidence>
<dbReference type="Proteomes" id="UP000321820">
    <property type="component" value="Chromosome"/>
</dbReference>
<keyword evidence="5" id="KW-1185">Reference proteome</keyword>
<proteinExistence type="predicted"/>
<sequence>MKPRTLVVLFVLCLFGSLAHARTTDGRTKIVLIAGTKSHGPGAHEYLKSARLLKVMLDRSPSLRNVFTEVYYDGWPMDQSALETADTIVFLSDGMQWSPWSWSPERIAFIQRQIERGCGFMTFHFATYIPYQFATQALHWNGGYVDYDGPTHPTPYFTQKTLTTEIAFPSPTHPALRGVHPFQIREEFYYKPTFVDGMTGITPLLRATGLPADPKVYPGPLATPLEQTFFWAYDRPKKHGGKVQGRSIGATFGHYYANWQMDDYRKVVVNAICWTAHLPIPKDGIATTWVDDQAVDQALGTTPAPSLSPLEPTRPPLDPAYTKK</sequence>
<feature type="chain" id="PRO_5022956542" evidence="2">
    <location>
        <begin position="22"/>
        <end position="324"/>
    </location>
</feature>
<dbReference type="InterPro" id="IPR029010">
    <property type="entry name" value="ThuA-like"/>
</dbReference>
<name>A0A5B9E952_9BACT</name>
<dbReference type="AlphaFoldDB" id="A0A5B9E952"/>
<dbReference type="Gene3D" id="3.40.50.880">
    <property type="match status" value="1"/>
</dbReference>
<dbReference type="RefSeq" id="WP_147647923.1">
    <property type="nucleotide sequence ID" value="NZ_CP042806.1"/>
</dbReference>
<dbReference type="SUPFAM" id="SSF52317">
    <property type="entry name" value="Class I glutamine amidotransferase-like"/>
    <property type="match status" value="1"/>
</dbReference>
<evidence type="ECO:0000259" key="3">
    <source>
        <dbReference type="Pfam" id="PF06283"/>
    </source>
</evidence>
<feature type="region of interest" description="Disordered" evidence="1">
    <location>
        <begin position="300"/>
        <end position="324"/>
    </location>
</feature>
<dbReference type="KEGG" id="talb:FTW19_12425"/>
<accession>A0A5B9E952</accession>
<dbReference type="Pfam" id="PF06283">
    <property type="entry name" value="ThuA"/>
    <property type="match status" value="1"/>
</dbReference>
<dbReference type="EMBL" id="CP042806">
    <property type="protein sequence ID" value="QEE28733.1"/>
    <property type="molecule type" value="Genomic_DNA"/>
</dbReference>
<organism evidence="4 5">
    <name type="scientific">Terriglobus albidus</name>
    <dbReference type="NCBI Taxonomy" id="1592106"/>
    <lineage>
        <taxon>Bacteria</taxon>
        <taxon>Pseudomonadati</taxon>
        <taxon>Acidobacteriota</taxon>
        <taxon>Terriglobia</taxon>
        <taxon>Terriglobales</taxon>
        <taxon>Acidobacteriaceae</taxon>
        <taxon>Terriglobus</taxon>
    </lineage>
</organism>
<reference evidence="4 5" key="1">
    <citation type="submission" date="2019-08" db="EMBL/GenBank/DDBJ databases">
        <title>Complete genome sequence of Terriglobus albidus strain ORNL.</title>
        <authorList>
            <person name="Podar M."/>
        </authorList>
    </citation>
    <scope>NUCLEOTIDE SEQUENCE [LARGE SCALE GENOMIC DNA]</scope>
    <source>
        <strain evidence="4 5">ORNL</strain>
    </source>
</reference>
<feature type="domain" description="ThuA-like" evidence="3">
    <location>
        <begin position="69"/>
        <end position="275"/>
    </location>
</feature>
<evidence type="ECO:0000313" key="5">
    <source>
        <dbReference type="Proteomes" id="UP000321820"/>
    </source>
</evidence>
<feature type="signal peptide" evidence="2">
    <location>
        <begin position="1"/>
        <end position="21"/>
    </location>
</feature>